<dbReference type="InterPro" id="IPR020846">
    <property type="entry name" value="MFS_dom"/>
</dbReference>
<evidence type="ECO:0000256" key="2">
    <source>
        <dbReference type="ARBA" id="ARBA00022989"/>
    </source>
</evidence>
<organism evidence="6 7">
    <name type="scientific">Pigmentiphaga kullae</name>
    <dbReference type="NCBI Taxonomy" id="151784"/>
    <lineage>
        <taxon>Bacteria</taxon>
        <taxon>Pseudomonadati</taxon>
        <taxon>Pseudomonadota</taxon>
        <taxon>Betaproteobacteria</taxon>
        <taxon>Burkholderiales</taxon>
        <taxon>Alcaligenaceae</taxon>
        <taxon>Pigmentiphaga</taxon>
    </lineage>
</organism>
<feature type="transmembrane region" description="Helical" evidence="4">
    <location>
        <begin position="254"/>
        <end position="272"/>
    </location>
</feature>
<keyword evidence="2 4" id="KW-1133">Transmembrane helix</keyword>
<keyword evidence="7" id="KW-1185">Reference proteome</keyword>
<dbReference type="PROSITE" id="PS50850">
    <property type="entry name" value="MFS"/>
    <property type="match status" value="1"/>
</dbReference>
<dbReference type="Proteomes" id="UP000292445">
    <property type="component" value="Unassembled WGS sequence"/>
</dbReference>
<feature type="domain" description="Major facilitator superfamily (MFS) profile" evidence="5">
    <location>
        <begin position="17"/>
        <end position="398"/>
    </location>
</feature>
<dbReference type="InterPro" id="IPR011701">
    <property type="entry name" value="MFS"/>
</dbReference>
<protein>
    <submittedName>
        <fullName evidence="6">Putative MFS family arabinose efflux permease</fullName>
    </submittedName>
</protein>
<feature type="transmembrane region" description="Helical" evidence="4">
    <location>
        <begin position="53"/>
        <end position="72"/>
    </location>
</feature>
<dbReference type="Pfam" id="PF07690">
    <property type="entry name" value="MFS_1"/>
    <property type="match status" value="1"/>
</dbReference>
<feature type="transmembrane region" description="Helical" evidence="4">
    <location>
        <begin position="343"/>
        <end position="362"/>
    </location>
</feature>
<dbReference type="PANTHER" id="PTHR11360:SF284">
    <property type="entry name" value="EG:103B4.3 PROTEIN-RELATED"/>
    <property type="match status" value="1"/>
</dbReference>
<sequence length="401" mass="41699">MPSQPLSSSIPSSRSGNIVVCASLVLLFAMGVRATFGLFMQPMGLVHGWGRDVFSLAFAIQNLVWGVSAILMGSVADKWGSGRTIVASALLCALGLVGTRYAGSEAMLYLCGGVLVGLGQAGTTFAVLLPVVARAVPPEGRSTAMGIASAGGSMGQFVVVPAGQLLIDHFDWTGALWALSALMLLALPLASRLTGKPAHAAGSQSLGAAVRQAMGHGSYHFLFWSYAVCGFHTAFITLHLPAFVVDGGLKASDGALAIALIGLFNVFGSYWAGRMGGRHSKKHLLALLYATRSAAIMLLILLPLTPAVLYAFSALIGLVWLGTVPLTTALVGQIYGMRYASTLTGIVFFGHQIGSFVGVWLGGKLYVATGSYDAVWWISVALGLAAAALCMPVRERALVPA</sequence>
<feature type="transmembrane region" description="Helical" evidence="4">
    <location>
        <begin position="172"/>
        <end position="190"/>
    </location>
</feature>
<evidence type="ECO:0000313" key="6">
    <source>
        <dbReference type="EMBL" id="RZS78327.1"/>
    </source>
</evidence>
<feature type="transmembrane region" description="Helical" evidence="4">
    <location>
        <begin position="84"/>
        <end position="101"/>
    </location>
</feature>
<evidence type="ECO:0000256" key="3">
    <source>
        <dbReference type="ARBA" id="ARBA00023136"/>
    </source>
</evidence>
<evidence type="ECO:0000313" key="7">
    <source>
        <dbReference type="Proteomes" id="UP000292445"/>
    </source>
</evidence>
<comment type="caution">
    <text evidence="6">The sequence shown here is derived from an EMBL/GenBank/DDBJ whole genome shotgun (WGS) entry which is preliminary data.</text>
</comment>
<dbReference type="InterPro" id="IPR036259">
    <property type="entry name" value="MFS_trans_sf"/>
</dbReference>
<dbReference type="CDD" id="cd17355">
    <property type="entry name" value="MFS_YcxA_like"/>
    <property type="match status" value="1"/>
</dbReference>
<keyword evidence="3 4" id="KW-0472">Membrane</keyword>
<dbReference type="Gene3D" id="1.20.1250.20">
    <property type="entry name" value="MFS general substrate transporter like domains"/>
    <property type="match status" value="2"/>
</dbReference>
<proteinExistence type="predicted"/>
<reference evidence="6 7" key="1">
    <citation type="submission" date="2019-02" db="EMBL/GenBank/DDBJ databases">
        <title>Genomic Encyclopedia of Type Strains, Phase IV (KMG-IV): sequencing the most valuable type-strain genomes for metagenomic binning, comparative biology and taxonomic classification.</title>
        <authorList>
            <person name="Goeker M."/>
        </authorList>
    </citation>
    <scope>NUCLEOTIDE SEQUENCE [LARGE SCALE GENOMIC DNA]</scope>
    <source>
        <strain evidence="6 7">K24</strain>
    </source>
</reference>
<feature type="transmembrane region" description="Helical" evidence="4">
    <location>
        <begin position="374"/>
        <end position="393"/>
    </location>
</feature>
<dbReference type="AlphaFoldDB" id="A0A4Q7N8L3"/>
<evidence type="ECO:0000259" key="5">
    <source>
        <dbReference type="PROSITE" id="PS50850"/>
    </source>
</evidence>
<accession>A0A4Q7N8L3</accession>
<dbReference type="EMBL" id="SGXC01000003">
    <property type="protein sequence ID" value="RZS78327.1"/>
    <property type="molecule type" value="Genomic_DNA"/>
</dbReference>
<dbReference type="GO" id="GO:0022857">
    <property type="term" value="F:transmembrane transporter activity"/>
    <property type="evidence" value="ECO:0007669"/>
    <property type="project" value="InterPro"/>
</dbReference>
<keyword evidence="1 4" id="KW-0812">Transmembrane</keyword>
<dbReference type="RefSeq" id="WP_130361016.1">
    <property type="nucleotide sequence ID" value="NZ_SGXC01000003.1"/>
</dbReference>
<name>A0A4Q7N8L3_9BURK</name>
<dbReference type="PANTHER" id="PTHR11360">
    <property type="entry name" value="MONOCARBOXYLATE TRANSPORTER"/>
    <property type="match status" value="1"/>
</dbReference>
<feature type="transmembrane region" description="Helical" evidence="4">
    <location>
        <begin position="107"/>
        <end position="132"/>
    </location>
</feature>
<feature type="transmembrane region" description="Helical" evidence="4">
    <location>
        <begin position="284"/>
        <end position="302"/>
    </location>
</feature>
<dbReference type="InterPro" id="IPR050327">
    <property type="entry name" value="Proton-linked_MCT"/>
</dbReference>
<gene>
    <name evidence="6" type="ORF">EV675_4972</name>
</gene>
<feature type="transmembrane region" description="Helical" evidence="4">
    <location>
        <begin position="221"/>
        <end position="242"/>
    </location>
</feature>
<evidence type="ECO:0000256" key="4">
    <source>
        <dbReference type="SAM" id="Phobius"/>
    </source>
</evidence>
<evidence type="ECO:0000256" key="1">
    <source>
        <dbReference type="ARBA" id="ARBA00022692"/>
    </source>
</evidence>
<dbReference type="OrthoDB" id="146345at2"/>
<dbReference type="SUPFAM" id="SSF103473">
    <property type="entry name" value="MFS general substrate transporter"/>
    <property type="match status" value="1"/>
</dbReference>
<feature type="transmembrane region" description="Helical" evidence="4">
    <location>
        <begin position="308"/>
        <end position="331"/>
    </location>
</feature>